<evidence type="ECO:0000256" key="1">
    <source>
        <dbReference type="ARBA" id="ARBA00009333"/>
    </source>
</evidence>
<dbReference type="RefSeq" id="WP_303681076.1">
    <property type="nucleotide sequence ID" value="NZ_LVWG01000018.1"/>
</dbReference>
<comment type="subunit">
    <text evidence="7">Homodimer.</text>
</comment>
<dbReference type="InterPro" id="IPR036188">
    <property type="entry name" value="FAD/NAD-bd_sf"/>
</dbReference>
<evidence type="ECO:0000313" key="10">
    <source>
        <dbReference type="EMBL" id="KZK74781.1"/>
    </source>
</evidence>
<comment type="caution">
    <text evidence="10">The sequence shown here is derived from an EMBL/GenBank/DDBJ whole genome shotgun (WGS) entry which is preliminary data.</text>
</comment>
<evidence type="ECO:0000256" key="3">
    <source>
        <dbReference type="ARBA" id="ARBA00022827"/>
    </source>
</evidence>
<dbReference type="InterPro" id="IPR050097">
    <property type="entry name" value="Ferredoxin-NADP_redctase_2"/>
</dbReference>
<accession>A0A165M3X7</accession>
<dbReference type="InterPro" id="IPR008255">
    <property type="entry name" value="Pyr_nucl-diS_OxRdtase_2_AS"/>
</dbReference>
<dbReference type="PANTHER" id="PTHR48105">
    <property type="entry name" value="THIOREDOXIN REDUCTASE 1-RELATED-RELATED"/>
    <property type="match status" value="1"/>
</dbReference>
<comment type="cofactor">
    <cofactor evidence="8">
        <name>FAD</name>
        <dbReference type="ChEBI" id="CHEBI:57692"/>
    </cofactor>
    <text evidence="8">Binds 1 FAD per subunit.</text>
</comment>
<dbReference type="EC" id="1.8.1.9" evidence="7"/>
<dbReference type="Pfam" id="PF07992">
    <property type="entry name" value="Pyr_redox_2"/>
    <property type="match status" value="1"/>
</dbReference>
<dbReference type="InterPro" id="IPR023753">
    <property type="entry name" value="FAD/NAD-binding_dom"/>
</dbReference>
<dbReference type="PRINTS" id="PR00469">
    <property type="entry name" value="PNDRDTASEII"/>
</dbReference>
<dbReference type="EMBL" id="LVWG01000018">
    <property type="protein sequence ID" value="KZK74781.1"/>
    <property type="molecule type" value="Genomic_DNA"/>
</dbReference>
<dbReference type="NCBIfam" id="TIGR01292">
    <property type="entry name" value="TRX_reduct"/>
    <property type="match status" value="1"/>
</dbReference>
<comment type="similarity">
    <text evidence="1 7">Belongs to the class-II pyridine nucleotide-disulfide oxidoreductase family.</text>
</comment>
<keyword evidence="6 7" id="KW-0676">Redox-active center</keyword>
<dbReference type="GO" id="GO:0005737">
    <property type="term" value="C:cytoplasm"/>
    <property type="evidence" value="ECO:0007669"/>
    <property type="project" value="InterPro"/>
</dbReference>
<evidence type="ECO:0000256" key="6">
    <source>
        <dbReference type="ARBA" id="ARBA00023284"/>
    </source>
</evidence>
<dbReference type="GO" id="GO:0019430">
    <property type="term" value="P:removal of superoxide radicals"/>
    <property type="evidence" value="ECO:0007669"/>
    <property type="project" value="UniProtKB-UniRule"/>
</dbReference>
<dbReference type="SUPFAM" id="SSF51905">
    <property type="entry name" value="FAD/NAD(P)-binding domain"/>
    <property type="match status" value="1"/>
</dbReference>
<protein>
    <recommendedName>
        <fullName evidence="7">Thioredoxin reductase</fullName>
        <ecNumber evidence="7">1.8.1.9</ecNumber>
    </recommendedName>
</protein>
<comment type="catalytic activity">
    <reaction evidence="7">
        <text>[thioredoxin]-dithiol + NADP(+) = [thioredoxin]-disulfide + NADPH + H(+)</text>
        <dbReference type="Rhea" id="RHEA:20345"/>
        <dbReference type="Rhea" id="RHEA-COMP:10698"/>
        <dbReference type="Rhea" id="RHEA-COMP:10700"/>
        <dbReference type="ChEBI" id="CHEBI:15378"/>
        <dbReference type="ChEBI" id="CHEBI:29950"/>
        <dbReference type="ChEBI" id="CHEBI:50058"/>
        <dbReference type="ChEBI" id="CHEBI:57783"/>
        <dbReference type="ChEBI" id="CHEBI:58349"/>
        <dbReference type="EC" id="1.8.1.9"/>
    </reaction>
</comment>
<dbReference type="PROSITE" id="PS00573">
    <property type="entry name" value="PYRIDINE_REDOX_2"/>
    <property type="match status" value="1"/>
</dbReference>
<proteinExistence type="inferred from homology"/>
<dbReference type="PRINTS" id="PR00368">
    <property type="entry name" value="FADPNR"/>
</dbReference>
<gene>
    <name evidence="10" type="ORF">A3K90_06060</name>
</gene>
<dbReference type="Gene3D" id="3.50.50.60">
    <property type="entry name" value="FAD/NAD(P)-binding domain"/>
    <property type="match status" value="2"/>
</dbReference>
<dbReference type="InterPro" id="IPR005982">
    <property type="entry name" value="Thioredox_Rdtase"/>
</dbReference>
<evidence type="ECO:0000256" key="7">
    <source>
        <dbReference type="RuleBase" id="RU003880"/>
    </source>
</evidence>
<sequence>MQGDVRDIVIIGTGPAGYTAAIYTGRANLKPLVIDGYQPGGQLMITSEIENFPGFPEGIQGPELMQRMRDQATKFNAEFKFGSVTEADLSRRPFSLTLEDGSEILTRALIIATGANAKWLGIESEDRYRGRGVSACATCDGFFFRDSTVFVIGGGDTAMEEALYLTKFASRVVLVHRREEFRASKIMSLRASKNPKIDTMLNVVVDEILGDGQKVTGIRLKNVKTGELEEHACDGVFMAIGHAPNAKMFDGQLDIDDYGYIITKKSSTETSVQGVFACGDVQDFIYRQAVTAVGTGCMAAVDAERYLETIR</sequence>
<dbReference type="GO" id="GO:0004791">
    <property type="term" value="F:thioredoxin-disulfide reductase (NADPH) activity"/>
    <property type="evidence" value="ECO:0007669"/>
    <property type="project" value="UniProtKB-UniRule"/>
</dbReference>
<evidence type="ECO:0000256" key="2">
    <source>
        <dbReference type="ARBA" id="ARBA00022630"/>
    </source>
</evidence>
<evidence type="ECO:0000256" key="4">
    <source>
        <dbReference type="ARBA" id="ARBA00023002"/>
    </source>
</evidence>
<evidence type="ECO:0000256" key="8">
    <source>
        <dbReference type="RuleBase" id="RU003881"/>
    </source>
</evidence>
<keyword evidence="4 7" id="KW-0560">Oxidoreductase</keyword>
<keyword evidence="3 7" id="KW-0274">FAD</keyword>
<keyword evidence="2 7" id="KW-0285">Flavoprotein</keyword>
<evidence type="ECO:0000313" key="11">
    <source>
        <dbReference type="Proteomes" id="UP000076481"/>
    </source>
</evidence>
<reference evidence="10 11" key="1">
    <citation type="submission" date="2016-03" db="EMBL/GenBank/DDBJ databases">
        <title>Speciation and ecological success in dimly lit waters: horizontal gene transfer in a green sulfur bacteria bloom unveiled by metagenomic assembly.</title>
        <authorList>
            <person name="Llorens-Mares T."/>
            <person name="Liu Z."/>
            <person name="Allen L.Z."/>
            <person name="Rusch D.B."/>
            <person name="Craig M.T."/>
            <person name="Dupont C.L."/>
            <person name="Bryant D.A."/>
            <person name="Casamayor E.O."/>
        </authorList>
    </citation>
    <scope>NUCLEOTIDE SEQUENCE [LARGE SCALE GENOMIC DNA]</scope>
    <source>
        <strain evidence="10">CIII</strain>
    </source>
</reference>
<organism evidence="10 11">
    <name type="scientific">Pelodictyon luteolum</name>
    <dbReference type="NCBI Taxonomy" id="1100"/>
    <lineage>
        <taxon>Bacteria</taxon>
        <taxon>Pseudomonadati</taxon>
        <taxon>Chlorobiota</taxon>
        <taxon>Chlorobiia</taxon>
        <taxon>Chlorobiales</taxon>
        <taxon>Chlorobiaceae</taxon>
        <taxon>Chlorobium/Pelodictyon group</taxon>
        <taxon>Pelodictyon</taxon>
    </lineage>
</organism>
<feature type="domain" description="FAD/NAD(P)-binding" evidence="9">
    <location>
        <begin position="7"/>
        <end position="296"/>
    </location>
</feature>
<dbReference type="AlphaFoldDB" id="A0A165M3X7"/>
<keyword evidence="5" id="KW-1015">Disulfide bond</keyword>
<keyword evidence="8" id="KW-0521">NADP</keyword>
<dbReference type="Proteomes" id="UP000076481">
    <property type="component" value="Unassembled WGS sequence"/>
</dbReference>
<evidence type="ECO:0000256" key="5">
    <source>
        <dbReference type="ARBA" id="ARBA00023157"/>
    </source>
</evidence>
<name>A0A165M3X7_PELLU</name>
<evidence type="ECO:0000259" key="9">
    <source>
        <dbReference type="Pfam" id="PF07992"/>
    </source>
</evidence>